<dbReference type="Proteomes" id="UP000595140">
    <property type="component" value="Unassembled WGS sequence"/>
</dbReference>
<dbReference type="PANTHER" id="PTHR47780:SF1">
    <property type="entry name" value="PROTEIN SET DOMAIN GROUP 41"/>
    <property type="match status" value="1"/>
</dbReference>
<dbReference type="AlphaFoldDB" id="A0A484LR33"/>
<name>A0A484LR33_9ASTE</name>
<protein>
    <submittedName>
        <fullName evidence="2">Uncharacterized protein</fullName>
    </submittedName>
</protein>
<organism evidence="2 3">
    <name type="scientific">Cuscuta campestris</name>
    <dbReference type="NCBI Taxonomy" id="132261"/>
    <lineage>
        <taxon>Eukaryota</taxon>
        <taxon>Viridiplantae</taxon>
        <taxon>Streptophyta</taxon>
        <taxon>Embryophyta</taxon>
        <taxon>Tracheophyta</taxon>
        <taxon>Spermatophyta</taxon>
        <taxon>Magnoliopsida</taxon>
        <taxon>eudicotyledons</taxon>
        <taxon>Gunneridae</taxon>
        <taxon>Pentapetalae</taxon>
        <taxon>asterids</taxon>
        <taxon>lamiids</taxon>
        <taxon>Solanales</taxon>
        <taxon>Convolvulaceae</taxon>
        <taxon>Cuscuteae</taxon>
        <taxon>Cuscuta</taxon>
        <taxon>Cuscuta subgen. Grammica</taxon>
        <taxon>Cuscuta sect. Cleistogrammica</taxon>
    </lineage>
</organism>
<accession>A0A484LR33</accession>
<dbReference type="EMBL" id="OOIL02001823">
    <property type="protein sequence ID" value="VFQ78709.1"/>
    <property type="molecule type" value="Genomic_DNA"/>
</dbReference>
<keyword evidence="3" id="KW-1185">Reference proteome</keyword>
<gene>
    <name evidence="2" type="ORF">CCAM_LOCUS20485</name>
</gene>
<proteinExistence type="predicted"/>
<evidence type="ECO:0000313" key="2">
    <source>
        <dbReference type="EMBL" id="VFQ78709.1"/>
    </source>
</evidence>
<reference evidence="2 3" key="1">
    <citation type="submission" date="2018-04" db="EMBL/GenBank/DDBJ databases">
        <authorList>
            <person name="Vogel A."/>
        </authorList>
    </citation>
    <scope>NUCLEOTIDE SEQUENCE [LARGE SCALE GENOMIC DNA]</scope>
</reference>
<dbReference type="PANTHER" id="PTHR47780">
    <property type="entry name" value="PROTEIN SET DOMAIN GROUP 41"/>
    <property type="match status" value="1"/>
</dbReference>
<evidence type="ECO:0000256" key="1">
    <source>
        <dbReference type="SAM" id="MobiDB-lite"/>
    </source>
</evidence>
<dbReference type="OrthoDB" id="5945798at2759"/>
<evidence type="ECO:0000313" key="3">
    <source>
        <dbReference type="Proteomes" id="UP000595140"/>
    </source>
</evidence>
<sequence length="134" mass="14451">MPTLSLPQPHKALASESLPSSHGNDMCGLQSLSFSRASAGYSLLRACSAHHLLLFEPSLIDLNVEFQEIINLTPNVWHILAEGGFLKLVKDPIDFKWIGSTELSVLAPPIHVADSSEMKSNAETEGAGLQALTM</sequence>
<feature type="region of interest" description="Disordered" evidence="1">
    <location>
        <begin position="1"/>
        <end position="23"/>
    </location>
</feature>